<evidence type="ECO:0000313" key="6">
    <source>
        <dbReference type="EMBL" id="KAH9634864.1"/>
    </source>
</evidence>
<feature type="domain" description="Glucose-methanol-choline oxidoreductase N-terminal" evidence="5">
    <location>
        <begin position="314"/>
        <end position="328"/>
    </location>
</feature>
<dbReference type="InterPro" id="IPR012132">
    <property type="entry name" value="GMC_OxRdtase"/>
</dbReference>
<name>A0A922SF33_SPOEX</name>
<sequence>MRHRHKAPVFSISWMLLTFLLPTYSKYISPMSSIRNFMQDETDQFENEPPDEINLLPAYDFIIVGAGTAGCVLANRLTEIHDWKVLLIEAGTNENYVMDIPILAGYLQFTSVNWGYKTMPSNKYCAGFENQQCNWPRGKVMGGSSVLNYMIYTRGTRSDYDGWEAMGNEGWGWDDVLPYFKKIENYNIPSFDNSEYHGHDGYVNIEYAPFRTSKGKAWVKAAQEMGFKYVDHNGAEPSGVSFLQLSMKDGTRHSSSRAYLHPINGRSNLHVSKGSLVTKLIFDETKSKVIGVKIQKHNRKYKILAKKEVLLSAGTINSPQLLMLSGIGPRSHLEAMKINVVKDLPVGYNLMDHIAAGGVQFTVQKQNSSFSSASILNNIDLVLEWMSSHKGPVSVPGGCESLIFMNLNDKFNSSAWPDMELLFIAGGLNSDPLLRKNFGFDEQIFSDTYGPLGESDTFMIFPMLLRPKSKGRIMLQSKNPKQHPALIPNYFDYPEDMVKIVEGIKVAVEISKQPAMRKIGAQVYDVPIQDCLKYGPFGSDAYFACQAQMFTFTIYHQSGTCKMGVESDPSAVVNPRLKVHGIEGLRVIDASVMPEIVSSHTNAPVYMIAEKGADMIKEDWGKL</sequence>
<dbReference type="GO" id="GO:0016614">
    <property type="term" value="F:oxidoreductase activity, acting on CH-OH group of donors"/>
    <property type="evidence" value="ECO:0007669"/>
    <property type="project" value="InterPro"/>
</dbReference>
<evidence type="ECO:0000313" key="7">
    <source>
        <dbReference type="Proteomes" id="UP000814243"/>
    </source>
</evidence>
<dbReference type="Gene3D" id="3.30.560.10">
    <property type="entry name" value="Glucose Oxidase, domain 3"/>
    <property type="match status" value="1"/>
</dbReference>
<evidence type="ECO:0000256" key="2">
    <source>
        <dbReference type="PIRSR" id="PIRSR000137-1"/>
    </source>
</evidence>
<dbReference type="InterPro" id="IPR036188">
    <property type="entry name" value="FAD/NAD-bd_sf"/>
</dbReference>
<dbReference type="PANTHER" id="PTHR11552">
    <property type="entry name" value="GLUCOSE-METHANOL-CHOLINE GMC OXIDOREDUCTASE"/>
    <property type="match status" value="1"/>
</dbReference>
<dbReference type="PIRSF" id="PIRSF000137">
    <property type="entry name" value="Alcohol_oxidase"/>
    <property type="match status" value="1"/>
</dbReference>
<feature type="chain" id="PRO_5037218794" description="Glucose-methanol-choline oxidoreductase N-terminal domain-containing protein" evidence="4">
    <location>
        <begin position="26"/>
        <end position="623"/>
    </location>
</feature>
<keyword evidence="3" id="KW-0285">Flavoprotein</keyword>
<feature type="binding site" evidence="3">
    <location>
        <position position="277"/>
    </location>
    <ligand>
        <name>FAD</name>
        <dbReference type="ChEBI" id="CHEBI:57692"/>
    </ligand>
</feature>
<comment type="similarity">
    <text evidence="1">Belongs to the GMC oxidoreductase family.</text>
</comment>
<reference evidence="6" key="1">
    <citation type="journal article" date="2021" name="G3 (Bethesda)">
        <title>Genome and transcriptome analysis of the beet armyworm Spodoptera exigua reveals targets for pest control. .</title>
        <authorList>
            <person name="Simon S."/>
            <person name="Breeschoten T."/>
            <person name="Jansen H.J."/>
            <person name="Dirks R.P."/>
            <person name="Schranz M.E."/>
            <person name="Ros V.I.D."/>
        </authorList>
    </citation>
    <scope>NUCLEOTIDE SEQUENCE</scope>
    <source>
        <strain evidence="6">TB_SE_WUR_2020</strain>
    </source>
</reference>
<dbReference type="InterPro" id="IPR000172">
    <property type="entry name" value="GMC_OxRdtase_N"/>
</dbReference>
<dbReference type="InterPro" id="IPR007867">
    <property type="entry name" value="GMC_OxRtase_C"/>
</dbReference>
<feature type="active site" description="Proton donor" evidence="2">
    <location>
        <position position="556"/>
    </location>
</feature>
<gene>
    <name evidence="6" type="ORF">HF086_004554</name>
</gene>
<dbReference type="EMBL" id="JACEFF010000585">
    <property type="protein sequence ID" value="KAH9634864.1"/>
    <property type="molecule type" value="Genomic_DNA"/>
</dbReference>
<organism evidence="6 7">
    <name type="scientific">Spodoptera exigua</name>
    <name type="common">Beet armyworm</name>
    <name type="synonym">Noctua fulgens</name>
    <dbReference type="NCBI Taxonomy" id="7107"/>
    <lineage>
        <taxon>Eukaryota</taxon>
        <taxon>Metazoa</taxon>
        <taxon>Ecdysozoa</taxon>
        <taxon>Arthropoda</taxon>
        <taxon>Hexapoda</taxon>
        <taxon>Insecta</taxon>
        <taxon>Pterygota</taxon>
        <taxon>Neoptera</taxon>
        <taxon>Endopterygota</taxon>
        <taxon>Lepidoptera</taxon>
        <taxon>Glossata</taxon>
        <taxon>Ditrysia</taxon>
        <taxon>Noctuoidea</taxon>
        <taxon>Noctuidae</taxon>
        <taxon>Amphipyrinae</taxon>
        <taxon>Spodoptera</taxon>
    </lineage>
</organism>
<dbReference type="GO" id="GO:0050660">
    <property type="term" value="F:flavin adenine dinucleotide binding"/>
    <property type="evidence" value="ECO:0007669"/>
    <property type="project" value="InterPro"/>
</dbReference>
<evidence type="ECO:0000256" key="4">
    <source>
        <dbReference type="SAM" id="SignalP"/>
    </source>
</evidence>
<dbReference type="Proteomes" id="UP000814243">
    <property type="component" value="Unassembled WGS sequence"/>
</dbReference>
<comment type="caution">
    <text evidence="6">The sequence shown here is derived from an EMBL/GenBank/DDBJ whole genome shotgun (WGS) entry which is preliminary data.</text>
</comment>
<keyword evidence="4" id="KW-0732">Signal</keyword>
<dbReference type="Pfam" id="PF05199">
    <property type="entry name" value="GMC_oxred_C"/>
    <property type="match status" value="1"/>
</dbReference>
<dbReference type="PROSITE" id="PS00624">
    <property type="entry name" value="GMC_OXRED_2"/>
    <property type="match status" value="1"/>
</dbReference>
<dbReference type="Pfam" id="PF00732">
    <property type="entry name" value="GMC_oxred_N"/>
    <property type="match status" value="1"/>
</dbReference>
<keyword evidence="3" id="KW-0274">FAD</keyword>
<feature type="binding site" evidence="3">
    <location>
        <position position="140"/>
    </location>
    <ligand>
        <name>FAD</name>
        <dbReference type="ChEBI" id="CHEBI:57692"/>
    </ligand>
</feature>
<feature type="active site" description="Proton acceptor" evidence="2">
    <location>
        <position position="600"/>
    </location>
</feature>
<dbReference type="PANTHER" id="PTHR11552:SF158">
    <property type="entry name" value="GH23626P-RELATED"/>
    <property type="match status" value="1"/>
</dbReference>
<accession>A0A922SF33</accession>
<dbReference type="SUPFAM" id="SSF54373">
    <property type="entry name" value="FAD-linked reductases, C-terminal domain"/>
    <property type="match status" value="1"/>
</dbReference>
<dbReference type="AlphaFoldDB" id="A0A922SF33"/>
<comment type="cofactor">
    <cofactor evidence="3">
        <name>FAD</name>
        <dbReference type="ChEBI" id="CHEBI:57692"/>
    </cofactor>
</comment>
<dbReference type="SUPFAM" id="SSF51905">
    <property type="entry name" value="FAD/NAD(P)-binding domain"/>
    <property type="match status" value="1"/>
</dbReference>
<evidence type="ECO:0000259" key="5">
    <source>
        <dbReference type="PROSITE" id="PS00624"/>
    </source>
</evidence>
<protein>
    <recommendedName>
        <fullName evidence="5">Glucose-methanol-choline oxidoreductase N-terminal domain-containing protein</fullName>
    </recommendedName>
</protein>
<proteinExistence type="inferred from homology"/>
<evidence type="ECO:0000256" key="3">
    <source>
        <dbReference type="PIRSR" id="PIRSR000137-2"/>
    </source>
</evidence>
<evidence type="ECO:0000256" key="1">
    <source>
        <dbReference type="ARBA" id="ARBA00010790"/>
    </source>
</evidence>
<dbReference type="Gene3D" id="3.50.50.60">
    <property type="entry name" value="FAD/NAD(P)-binding domain"/>
    <property type="match status" value="1"/>
</dbReference>
<feature type="signal peptide" evidence="4">
    <location>
        <begin position="1"/>
        <end position="25"/>
    </location>
</feature>